<accession>A0A428MTM7</accession>
<reference evidence="1 2" key="1">
    <citation type="submission" date="2018-10" db="EMBL/GenBank/DDBJ databases">
        <title>Draft genome sequence of Bacillus salarius IM0101, isolated from a hypersaline soil in Inner Mongolia, China.</title>
        <authorList>
            <person name="Yamprayoonswat W."/>
            <person name="Boonvisut S."/>
            <person name="Jumpathong W."/>
            <person name="Sittihan S."/>
            <person name="Ruangsuj P."/>
            <person name="Wanthongcharoen S."/>
            <person name="Thongpramul N."/>
            <person name="Pimmason S."/>
            <person name="Yu B."/>
            <person name="Yasawong M."/>
        </authorList>
    </citation>
    <scope>NUCLEOTIDE SEQUENCE [LARGE SCALE GENOMIC DNA]</scope>
    <source>
        <strain evidence="1 2">IM0101</strain>
    </source>
</reference>
<comment type="caution">
    <text evidence="1">The sequence shown here is derived from an EMBL/GenBank/DDBJ whole genome shotgun (WGS) entry which is preliminary data.</text>
</comment>
<protein>
    <submittedName>
        <fullName evidence="1">Uncharacterized protein</fullName>
    </submittedName>
</protein>
<keyword evidence="2" id="KW-1185">Reference proteome</keyword>
<sequence>MQLDKDQQDVTFRRAGPVPFIKIETSIDEHATFDSLTNRVLQDVSAHQPADGAGVWVEIILTGKGTLSSYLLDEKNVEEWKEALNEMGAVEVPFFYIHRLVNHTISEDMLNNAGNEQHFLGDMTEAASHLKNNQSELEKEWEELMQHPGARTYLSLSEHEDPISIIDEAQRMLWKMWGKEKANED</sequence>
<dbReference type="AlphaFoldDB" id="A0A428MTM7"/>
<evidence type="ECO:0000313" key="2">
    <source>
        <dbReference type="Proteomes" id="UP000275076"/>
    </source>
</evidence>
<organism evidence="1 2">
    <name type="scientific">Salibacterium salarium</name>
    <dbReference type="NCBI Taxonomy" id="284579"/>
    <lineage>
        <taxon>Bacteria</taxon>
        <taxon>Bacillati</taxon>
        <taxon>Bacillota</taxon>
        <taxon>Bacilli</taxon>
        <taxon>Bacillales</taxon>
        <taxon>Bacillaceae</taxon>
    </lineage>
</organism>
<evidence type="ECO:0000313" key="1">
    <source>
        <dbReference type="EMBL" id="RSL29491.1"/>
    </source>
</evidence>
<dbReference type="Proteomes" id="UP000275076">
    <property type="component" value="Unassembled WGS sequence"/>
</dbReference>
<gene>
    <name evidence="1" type="ORF">D7Z54_30940</name>
</gene>
<dbReference type="EMBL" id="RBVX01000064">
    <property type="protein sequence ID" value="RSL29491.1"/>
    <property type="molecule type" value="Genomic_DNA"/>
</dbReference>
<proteinExistence type="predicted"/>
<dbReference type="RefSeq" id="WP_125562430.1">
    <property type="nucleotide sequence ID" value="NZ_RBVX01000064.1"/>
</dbReference>
<name>A0A428MTM7_9BACI</name>
<dbReference type="OrthoDB" id="9773856at2"/>